<dbReference type="GO" id="GO:0048038">
    <property type="term" value="F:quinone binding"/>
    <property type="evidence" value="ECO:0007669"/>
    <property type="project" value="TreeGrafter"/>
</dbReference>
<reference evidence="3" key="1">
    <citation type="submission" date="2016-02" db="EMBL/GenBank/DDBJ databases">
        <title>Draft genome sequence of Microdochium bolleyi, a fungal endophyte of beachgrass.</title>
        <authorList>
            <consortium name="DOE Joint Genome Institute"/>
            <person name="David A.S."/>
            <person name="May G."/>
            <person name="Haridas S."/>
            <person name="Lim J."/>
            <person name="Wang M."/>
            <person name="Labutti K."/>
            <person name="Lipzen A."/>
            <person name="Barry K."/>
            <person name="Grigoriev I.V."/>
        </authorList>
    </citation>
    <scope>NUCLEOTIDE SEQUENCE [LARGE SCALE GENOMIC DNA]</scope>
    <source>
        <strain evidence="3">J235TASD1</strain>
    </source>
</reference>
<evidence type="ECO:0000313" key="3">
    <source>
        <dbReference type="Proteomes" id="UP000070501"/>
    </source>
</evidence>
<comment type="similarity">
    <text evidence="1">Belongs to the short-chain dehydrogenases/reductases (SDR) family.</text>
</comment>
<dbReference type="PRINTS" id="PR00081">
    <property type="entry name" value="GDHRDH"/>
</dbReference>
<gene>
    <name evidence="2" type="ORF">Micbo1qcDRAFT_160582</name>
</gene>
<proteinExistence type="inferred from homology"/>
<dbReference type="CDD" id="cd05233">
    <property type="entry name" value="SDR_c"/>
    <property type="match status" value="1"/>
</dbReference>
<dbReference type="AlphaFoldDB" id="A0A136J6H0"/>
<dbReference type="InParanoid" id="A0A136J6H0"/>
<dbReference type="GO" id="GO:0006633">
    <property type="term" value="P:fatty acid biosynthetic process"/>
    <property type="evidence" value="ECO:0007669"/>
    <property type="project" value="TreeGrafter"/>
</dbReference>
<name>A0A136J6H0_9PEZI</name>
<dbReference type="GO" id="GO:0016616">
    <property type="term" value="F:oxidoreductase activity, acting on the CH-OH group of donors, NAD or NADP as acceptor"/>
    <property type="evidence" value="ECO:0007669"/>
    <property type="project" value="TreeGrafter"/>
</dbReference>
<accession>A0A136J6H0</accession>
<dbReference type="PANTHER" id="PTHR42760">
    <property type="entry name" value="SHORT-CHAIN DEHYDROGENASES/REDUCTASES FAMILY MEMBER"/>
    <property type="match status" value="1"/>
</dbReference>
<evidence type="ECO:0000313" key="2">
    <source>
        <dbReference type="EMBL" id="KXJ92771.1"/>
    </source>
</evidence>
<keyword evidence="3" id="KW-1185">Reference proteome</keyword>
<dbReference type="Proteomes" id="UP000070501">
    <property type="component" value="Unassembled WGS sequence"/>
</dbReference>
<sequence length="170" mass="18195">MAFQGKVIAITGAASGIGLATAQILSKKGAIVCLSDVDPEAIQKAEDHFTSLQASYMMHNVDVSNKEQVETWIEEIVNKFGRLDGAVNNAGIIGRHHGLRSVAELEDDEWHKIIAVNLTGTMYCLRAELRKIVDGGSIVNLSSIHGLQGFAMHGAYDASKHGVLGLTRAA</sequence>
<organism evidence="2 3">
    <name type="scientific">Microdochium bolleyi</name>
    <dbReference type="NCBI Taxonomy" id="196109"/>
    <lineage>
        <taxon>Eukaryota</taxon>
        <taxon>Fungi</taxon>
        <taxon>Dikarya</taxon>
        <taxon>Ascomycota</taxon>
        <taxon>Pezizomycotina</taxon>
        <taxon>Sordariomycetes</taxon>
        <taxon>Xylariomycetidae</taxon>
        <taxon>Xylariales</taxon>
        <taxon>Microdochiaceae</taxon>
        <taxon>Microdochium</taxon>
    </lineage>
</organism>
<dbReference type="InterPro" id="IPR002347">
    <property type="entry name" value="SDR_fam"/>
</dbReference>
<dbReference type="InterPro" id="IPR036291">
    <property type="entry name" value="NAD(P)-bd_dom_sf"/>
</dbReference>
<dbReference type="Pfam" id="PF00106">
    <property type="entry name" value="adh_short"/>
    <property type="match status" value="1"/>
</dbReference>
<protein>
    <submittedName>
        <fullName evidence="2">Uncharacterized protein</fullName>
    </submittedName>
</protein>
<dbReference type="PRINTS" id="PR00080">
    <property type="entry name" value="SDRFAMILY"/>
</dbReference>
<dbReference type="Gene3D" id="3.40.50.720">
    <property type="entry name" value="NAD(P)-binding Rossmann-like Domain"/>
    <property type="match status" value="1"/>
</dbReference>
<dbReference type="OrthoDB" id="1669814at2759"/>
<dbReference type="PANTHER" id="PTHR42760:SF45">
    <property type="entry name" value="SHORT CHAIN DEHYDROGENASE_REDUCTASE FAMILY PROTEIN, PUTATIVE (AFU_ORTHOLOGUE AFUA_3G09150)-RELATED"/>
    <property type="match status" value="1"/>
</dbReference>
<dbReference type="EMBL" id="KQ964248">
    <property type="protein sequence ID" value="KXJ92771.1"/>
    <property type="molecule type" value="Genomic_DNA"/>
</dbReference>
<feature type="non-terminal residue" evidence="2">
    <location>
        <position position="170"/>
    </location>
</feature>
<evidence type="ECO:0000256" key="1">
    <source>
        <dbReference type="ARBA" id="ARBA00006484"/>
    </source>
</evidence>
<dbReference type="SUPFAM" id="SSF51735">
    <property type="entry name" value="NAD(P)-binding Rossmann-fold domains"/>
    <property type="match status" value="1"/>
</dbReference>
<dbReference type="STRING" id="196109.A0A136J6H0"/>